<feature type="compositionally biased region" description="Low complexity" evidence="7">
    <location>
        <begin position="107"/>
        <end position="116"/>
    </location>
</feature>
<dbReference type="InterPro" id="IPR036860">
    <property type="entry name" value="SH2_dom_sf"/>
</dbReference>
<evidence type="ECO:0000256" key="7">
    <source>
        <dbReference type="SAM" id="MobiDB-lite"/>
    </source>
</evidence>
<feature type="compositionally biased region" description="Basic and acidic residues" evidence="7">
    <location>
        <begin position="49"/>
        <end position="70"/>
    </location>
</feature>
<dbReference type="FunFam" id="2.30.29.30:FF:000062">
    <property type="entry name" value="growth factor receptor-bound protein 10 isoform X1"/>
    <property type="match status" value="1"/>
</dbReference>
<feature type="compositionally biased region" description="Polar residues" evidence="7">
    <location>
        <begin position="196"/>
        <end position="210"/>
    </location>
</feature>
<dbReference type="InterPro" id="IPR029071">
    <property type="entry name" value="Ubiquitin-like_domsf"/>
</dbReference>
<keyword evidence="12" id="KW-1185">Reference proteome</keyword>
<evidence type="ECO:0000256" key="2">
    <source>
        <dbReference type="ARBA" id="ARBA00006708"/>
    </source>
</evidence>
<keyword evidence="4" id="KW-0597">Phosphoprotein</keyword>
<dbReference type="STRING" id="240159.A0A4U5U0G6"/>
<dbReference type="Pfam" id="PF08947">
    <property type="entry name" value="BPS"/>
    <property type="match status" value="1"/>
</dbReference>
<evidence type="ECO:0000256" key="1">
    <source>
        <dbReference type="ARBA" id="ARBA00004496"/>
    </source>
</evidence>
<feature type="compositionally biased region" description="Low complexity" evidence="7">
    <location>
        <begin position="141"/>
        <end position="152"/>
    </location>
</feature>
<evidence type="ECO:0000259" key="10">
    <source>
        <dbReference type="PROSITE" id="PS50200"/>
    </source>
</evidence>
<dbReference type="EMBL" id="CM014079">
    <property type="protein sequence ID" value="TKS67260.1"/>
    <property type="molecule type" value="Genomic_DNA"/>
</dbReference>
<dbReference type="SUPFAM" id="SSF54236">
    <property type="entry name" value="Ubiquitin-like"/>
    <property type="match status" value="1"/>
</dbReference>
<dbReference type="CDD" id="cd01259">
    <property type="entry name" value="PH_APBB1IP"/>
    <property type="match status" value="1"/>
</dbReference>
<dbReference type="AlphaFoldDB" id="A0A4U5U0G6"/>
<evidence type="ECO:0000313" key="11">
    <source>
        <dbReference type="EMBL" id="TKS67260.1"/>
    </source>
</evidence>
<evidence type="ECO:0000256" key="4">
    <source>
        <dbReference type="ARBA" id="ARBA00022553"/>
    </source>
</evidence>
<gene>
    <name evidence="11" type="ORF">D9C73_001417</name>
</gene>
<dbReference type="Gene3D" id="3.10.20.90">
    <property type="entry name" value="Phosphatidylinositol 3-kinase Catalytic Subunit, Chain A, domain 1"/>
    <property type="match status" value="1"/>
</dbReference>
<dbReference type="SMART" id="SM00233">
    <property type="entry name" value="PH"/>
    <property type="match status" value="1"/>
</dbReference>
<dbReference type="InterPro" id="IPR000159">
    <property type="entry name" value="RA_dom"/>
</dbReference>
<feature type="region of interest" description="Disordered" evidence="7">
    <location>
        <begin position="1"/>
        <end position="246"/>
    </location>
</feature>
<sequence length="848" mass="93699">MATLTEELDPPDLKNALSDTSETSTCQDSTPSAPATTKAPSIYATNSEPKPKPSNELTRDYIPKLQKRDLNIGSLQLEETTAPGEQTEVSKEKSELHSTIPREDLLTSTTTTTQDTVNGSIPESTHSSSPTSLPKADDKMSSSADGVSQASSPVEVKEMKIPPATKPKPGSFRLAQHKKTPGYYVTSAAEKRLSATPGSGQREAQASAEKTQLPLPPPPSPPPVQYQEETTGAANVELSPKADDKNVAMMRITRQSSLPCKEPSLGLSLEKLRSFAAPRPYSPATPSRFAQAVSSAVKRSQSLSYKSPHSPVSPPVSPIPSHAPVSESEELSKLKLTHMSDMNTTLDEIHTSGSLGEKAEIFHSGKGNVSGFPNPALIPLRAPLLTPNAQKTKTTLCKGNRSNKEGEESFSSPVPNPFPELIPSTISPLVSECLLPWTKSSATQVIKVYSEDNTSRAVEVPTDITARDICQLFILKNHCIDDHSWTLFEHLCHLGIERTIEDHESVMEVLSGWGMDTDSRLCFRKNYAKYEFFRKPLDFFPDHMVSISSETNGMVDHSQLIQTFLNSSTCPEIHGHLHAKEQSRKSWKRFYFVLRRSGLYFSNKGTSKEPRHLQFIADFSDSDVYTVLSAKKLHGAPTDFGLCVKSTKCSSVRDLKLLCADDEQTRTCWITAMRLLKKSISENSLVAMDFSGQKSRVIENPSEALSVAVEEGLSWRRKSCHRLNSHGSPSTSQSSVSNIALHLTQSWFHGKLSRDEAQRLITQQGLIDGVFLLRDSQSNPKTFVLSLCHMQKIKHFQILPMDDEGEVFYSLDDGHTRFTDLIQLVEFYQLNRGVLPCKLKHHCARITL</sequence>
<dbReference type="SUPFAM" id="SSF50729">
    <property type="entry name" value="PH domain-like"/>
    <property type="match status" value="1"/>
</dbReference>
<dbReference type="Pfam" id="PF00169">
    <property type="entry name" value="PH"/>
    <property type="match status" value="1"/>
</dbReference>
<keyword evidence="11" id="KW-0675">Receptor</keyword>
<dbReference type="PANTHER" id="PTHR11243">
    <property type="entry name" value="GROWTH FACTOR RECEPTOR-BOUND PROTEIN"/>
    <property type="match status" value="1"/>
</dbReference>
<dbReference type="InterPro" id="IPR000980">
    <property type="entry name" value="SH2"/>
</dbReference>
<name>A0A4U5U0G6_COLLU</name>
<dbReference type="CDD" id="cd16139">
    <property type="entry name" value="RA_GRB14"/>
    <property type="match status" value="1"/>
</dbReference>
<feature type="domain" description="Ras-associating" evidence="10">
    <location>
        <begin position="442"/>
        <end position="528"/>
    </location>
</feature>
<keyword evidence="5 6" id="KW-0727">SH2 domain</keyword>
<dbReference type="GO" id="GO:0005886">
    <property type="term" value="C:plasma membrane"/>
    <property type="evidence" value="ECO:0007669"/>
    <property type="project" value="TreeGrafter"/>
</dbReference>
<protein>
    <submittedName>
        <fullName evidence="11">Growth factor receptor-bound protein 14 GRB14 adapter protein</fullName>
    </submittedName>
</protein>
<dbReference type="PROSITE" id="PS50003">
    <property type="entry name" value="PH_DOMAIN"/>
    <property type="match status" value="1"/>
</dbReference>
<feature type="region of interest" description="Disordered" evidence="7">
    <location>
        <begin position="300"/>
        <end position="327"/>
    </location>
</feature>
<dbReference type="GO" id="GO:0005737">
    <property type="term" value="C:cytoplasm"/>
    <property type="evidence" value="ECO:0007669"/>
    <property type="project" value="UniProtKB-SubCell"/>
</dbReference>
<dbReference type="PANTHER" id="PTHR11243:SF22">
    <property type="entry name" value="GROWTH FACTOR RECEPTOR-BOUND PROTEIN 14"/>
    <property type="match status" value="1"/>
</dbReference>
<dbReference type="PROSITE" id="PS50001">
    <property type="entry name" value="SH2"/>
    <property type="match status" value="1"/>
</dbReference>
<dbReference type="InterPro" id="IPR015042">
    <property type="entry name" value="BPS-dom"/>
</dbReference>
<dbReference type="PRINTS" id="PR00401">
    <property type="entry name" value="SH2DOMAIN"/>
</dbReference>
<dbReference type="Gene3D" id="3.30.505.10">
    <property type="entry name" value="SH2 domain"/>
    <property type="match status" value="1"/>
</dbReference>
<dbReference type="PROSITE" id="PS50200">
    <property type="entry name" value="RA"/>
    <property type="match status" value="1"/>
</dbReference>
<dbReference type="SMART" id="SM00252">
    <property type="entry name" value="SH2"/>
    <property type="match status" value="1"/>
</dbReference>
<reference evidence="11 12" key="1">
    <citation type="submission" date="2019-01" db="EMBL/GenBank/DDBJ databases">
        <title>Genome Assembly of Collichthys lucidus.</title>
        <authorList>
            <person name="Cai M."/>
            <person name="Xiao S."/>
        </authorList>
    </citation>
    <scope>NUCLEOTIDE SEQUENCE [LARGE SCALE GENOMIC DNA]</scope>
    <source>
        <strain evidence="11">JT15FE1705JMU</strain>
        <tissue evidence="11">Muscle</tissue>
    </source>
</reference>
<dbReference type="FunFam" id="3.30.505.10:FF:000015">
    <property type="entry name" value="Growth factor receptor-bound protein 10 isoform X1"/>
    <property type="match status" value="1"/>
</dbReference>
<feature type="compositionally biased region" description="Polar residues" evidence="7">
    <location>
        <begin position="17"/>
        <end position="48"/>
    </location>
</feature>
<comment type="subcellular location">
    <subcellularLocation>
        <location evidence="1">Cytoplasm</location>
    </subcellularLocation>
</comment>
<feature type="domain" description="PH" evidence="9">
    <location>
        <begin position="570"/>
        <end position="678"/>
    </location>
</feature>
<evidence type="ECO:0000259" key="9">
    <source>
        <dbReference type="PROSITE" id="PS50003"/>
    </source>
</evidence>
<proteinExistence type="inferred from homology"/>
<dbReference type="SUPFAM" id="SSF55550">
    <property type="entry name" value="SH2 domain"/>
    <property type="match status" value="1"/>
</dbReference>
<dbReference type="FunFam" id="3.10.20.90:FF:000133">
    <property type="entry name" value="growth factor receptor-bound protein 14 isoform X2"/>
    <property type="match status" value="1"/>
</dbReference>
<feature type="compositionally biased region" description="Pro residues" evidence="7">
    <location>
        <begin position="214"/>
        <end position="224"/>
    </location>
</feature>
<dbReference type="InterPro" id="IPR039664">
    <property type="entry name" value="GRB/APBB1IP"/>
</dbReference>
<feature type="compositionally biased region" description="Polar residues" evidence="7">
    <location>
        <begin position="117"/>
        <end position="132"/>
    </location>
</feature>
<evidence type="ECO:0000313" key="12">
    <source>
        <dbReference type="Proteomes" id="UP000298787"/>
    </source>
</evidence>
<evidence type="ECO:0000256" key="6">
    <source>
        <dbReference type="PROSITE-ProRule" id="PRU00191"/>
    </source>
</evidence>
<accession>A0A4U5U0G6</accession>
<evidence type="ECO:0000259" key="8">
    <source>
        <dbReference type="PROSITE" id="PS50001"/>
    </source>
</evidence>
<dbReference type="GO" id="GO:0046627">
    <property type="term" value="P:negative regulation of insulin receptor signaling pathway"/>
    <property type="evidence" value="ECO:0007669"/>
    <property type="project" value="TreeGrafter"/>
</dbReference>
<dbReference type="Proteomes" id="UP000298787">
    <property type="component" value="Chromosome 2"/>
</dbReference>
<feature type="compositionally biased region" description="Acidic residues" evidence="7">
    <location>
        <begin position="1"/>
        <end position="10"/>
    </location>
</feature>
<dbReference type="Gene3D" id="2.30.29.30">
    <property type="entry name" value="Pleckstrin-homology domain (PH domain)/Phosphotyrosine-binding domain (PTB)"/>
    <property type="match status" value="1"/>
</dbReference>
<organism evidence="11 12">
    <name type="scientific">Collichthys lucidus</name>
    <name type="common">Big head croaker</name>
    <name type="synonym">Sciaena lucida</name>
    <dbReference type="NCBI Taxonomy" id="240159"/>
    <lineage>
        <taxon>Eukaryota</taxon>
        <taxon>Metazoa</taxon>
        <taxon>Chordata</taxon>
        <taxon>Craniata</taxon>
        <taxon>Vertebrata</taxon>
        <taxon>Euteleostomi</taxon>
        <taxon>Actinopterygii</taxon>
        <taxon>Neopterygii</taxon>
        <taxon>Teleostei</taxon>
        <taxon>Neoteleostei</taxon>
        <taxon>Acanthomorphata</taxon>
        <taxon>Eupercaria</taxon>
        <taxon>Sciaenidae</taxon>
        <taxon>Collichthys</taxon>
    </lineage>
</organism>
<dbReference type="SMART" id="SM00314">
    <property type="entry name" value="RA"/>
    <property type="match status" value="1"/>
</dbReference>
<dbReference type="InterPro" id="IPR011993">
    <property type="entry name" value="PH-like_dom_sf"/>
</dbReference>
<evidence type="ECO:0000256" key="3">
    <source>
        <dbReference type="ARBA" id="ARBA00022490"/>
    </source>
</evidence>
<comment type="similarity">
    <text evidence="2">Belongs to the GRB7/10/14 family.</text>
</comment>
<dbReference type="InterPro" id="IPR039665">
    <property type="entry name" value="PH_APBB1IP"/>
</dbReference>
<dbReference type="InterPro" id="IPR001849">
    <property type="entry name" value="PH_domain"/>
</dbReference>
<dbReference type="Pfam" id="PF00017">
    <property type="entry name" value="SH2"/>
    <property type="match status" value="1"/>
</dbReference>
<feature type="domain" description="SH2" evidence="8">
    <location>
        <begin position="747"/>
        <end position="843"/>
    </location>
</feature>
<evidence type="ECO:0000256" key="5">
    <source>
        <dbReference type="ARBA" id="ARBA00022999"/>
    </source>
</evidence>
<feature type="region of interest" description="Disordered" evidence="7">
    <location>
        <begin position="396"/>
        <end position="416"/>
    </location>
</feature>
<feature type="compositionally biased region" description="Basic and acidic residues" evidence="7">
    <location>
        <begin position="88"/>
        <end position="105"/>
    </location>
</feature>
<keyword evidence="3" id="KW-0963">Cytoplasm</keyword>
<dbReference type="GO" id="GO:0008286">
    <property type="term" value="P:insulin receptor signaling pathway"/>
    <property type="evidence" value="ECO:0007669"/>
    <property type="project" value="TreeGrafter"/>
</dbReference>
<dbReference type="Pfam" id="PF21989">
    <property type="entry name" value="RA_2"/>
    <property type="match status" value="1"/>
</dbReference>